<dbReference type="PANTHER" id="PTHR24183">
    <property type="entry name" value="FIBRONECTIN TYPE 3 AND ANKYRIN REPEAT DOMAINS PROTEIN 1"/>
    <property type="match status" value="1"/>
</dbReference>
<evidence type="ECO:0000313" key="3">
    <source>
        <dbReference type="Ensembl" id="ENSPNAP00000007522.2"/>
    </source>
</evidence>
<dbReference type="CDD" id="cd00063">
    <property type="entry name" value="FN3"/>
    <property type="match status" value="1"/>
</dbReference>
<evidence type="ECO:0000256" key="1">
    <source>
        <dbReference type="PROSITE-ProRule" id="PRU00023"/>
    </source>
</evidence>
<dbReference type="GO" id="GO:0005634">
    <property type="term" value="C:nucleus"/>
    <property type="evidence" value="ECO:0007669"/>
    <property type="project" value="Ensembl"/>
</dbReference>
<dbReference type="AlphaFoldDB" id="A0A3B4C6N5"/>
<evidence type="ECO:0000259" key="2">
    <source>
        <dbReference type="PROSITE" id="PS50853"/>
    </source>
</evidence>
<dbReference type="SUPFAM" id="SSF48403">
    <property type="entry name" value="Ankyrin repeat"/>
    <property type="match status" value="1"/>
</dbReference>
<dbReference type="Gene3D" id="2.60.40.10">
    <property type="entry name" value="Immunoglobulins"/>
    <property type="match status" value="1"/>
</dbReference>
<feature type="repeat" description="ANK" evidence="1">
    <location>
        <begin position="270"/>
        <end position="302"/>
    </location>
</feature>
<organism evidence="3 4">
    <name type="scientific">Pygocentrus nattereri</name>
    <name type="common">Red-bellied piranha</name>
    <dbReference type="NCBI Taxonomy" id="42514"/>
    <lineage>
        <taxon>Eukaryota</taxon>
        <taxon>Metazoa</taxon>
        <taxon>Chordata</taxon>
        <taxon>Craniata</taxon>
        <taxon>Vertebrata</taxon>
        <taxon>Euteleostomi</taxon>
        <taxon>Actinopterygii</taxon>
        <taxon>Neopterygii</taxon>
        <taxon>Teleostei</taxon>
        <taxon>Ostariophysi</taxon>
        <taxon>Characiformes</taxon>
        <taxon>Characoidei</taxon>
        <taxon>Pygocentrus</taxon>
    </lineage>
</organism>
<feature type="domain" description="Fibronectin type-III" evidence="2">
    <location>
        <begin position="4"/>
        <end position="100"/>
    </location>
</feature>
<dbReference type="Gene3D" id="1.25.40.20">
    <property type="entry name" value="Ankyrin repeat-containing domain"/>
    <property type="match status" value="2"/>
</dbReference>
<evidence type="ECO:0000313" key="4">
    <source>
        <dbReference type="Proteomes" id="UP001501920"/>
    </source>
</evidence>
<dbReference type="GO" id="GO:0042981">
    <property type="term" value="P:regulation of apoptotic process"/>
    <property type="evidence" value="ECO:0007669"/>
    <property type="project" value="TreeGrafter"/>
</dbReference>
<dbReference type="SUPFAM" id="SSF49265">
    <property type="entry name" value="Fibronectin type III"/>
    <property type="match status" value="1"/>
</dbReference>
<reference evidence="3 4" key="1">
    <citation type="submission" date="2020-10" db="EMBL/GenBank/DDBJ databases">
        <title>Pygocentrus nattereri (red-bellied piranha) genome, fPygNat1, primary haplotype.</title>
        <authorList>
            <person name="Myers G."/>
            <person name="Meyer A."/>
            <person name="Karagic N."/>
            <person name="Pippel M."/>
            <person name="Winkler S."/>
            <person name="Tracey A."/>
            <person name="Wood J."/>
            <person name="Formenti G."/>
            <person name="Howe K."/>
            <person name="Fedrigo O."/>
            <person name="Jarvis E.D."/>
        </authorList>
    </citation>
    <scope>NUCLEOTIDE SEQUENCE [LARGE SCALE GENOMIC DNA]</scope>
</reference>
<accession>A0A3B4C6N5</accession>
<dbReference type="InterPro" id="IPR003961">
    <property type="entry name" value="FN3_dom"/>
</dbReference>
<dbReference type="PROSITE" id="PS50853">
    <property type="entry name" value="FN3"/>
    <property type="match status" value="1"/>
</dbReference>
<dbReference type="STRING" id="42514.ENSPNAP00000007522"/>
<dbReference type="SMART" id="SM00248">
    <property type="entry name" value="ANK"/>
    <property type="match status" value="5"/>
</dbReference>
<keyword evidence="1" id="KW-0040">ANK repeat</keyword>
<dbReference type="InterPro" id="IPR036116">
    <property type="entry name" value="FN3_sf"/>
</dbReference>
<reference evidence="3" key="2">
    <citation type="submission" date="2025-08" db="UniProtKB">
        <authorList>
            <consortium name="Ensembl"/>
        </authorList>
    </citation>
    <scope>IDENTIFICATION</scope>
</reference>
<name>A0A3B4C6N5_PYGNA</name>
<sequence>MDELCETLVVGQVSHHSIELSWNGEEKERRLGPPDNWTCFRLEKEDPRKCSFHEIYVGFNTQFTAEDLEPNTAYKFRLKSLAPSGGHLYSPVLTVSTAREPITGNDLHQTVKMNDKEQLIKVLQSGTVIVDVPDRLGFTPLMVAARRGYLSLVQVLMQYGADVNMKSSSGKDSLMLACFSGHLEVVRYLLECGASWTSTDRGGCCALHWAADGGHLPVLEYLLQDGCEVDVRDSLSLWTPLLRVSAVGGNTAVAALLISAGADINKQDKDGKTPLMVAVLNNHEELVKLLLENGADQHIKNEVMHLGPKQLYFKGPVSEVFLHLIFLHFKVHLSLRL</sequence>
<feature type="repeat" description="ANK" evidence="1">
    <location>
        <begin position="169"/>
        <end position="201"/>
    </location>
</feature>
<proteinExistence type="predicted"/>
<feature type="repeat" description="ANK" evidence="1">
    <location>
        <begin position="242"/>
        <end position="269"/>
    </location>
</feature>
<dbReference type="PROSITE" id="PS50088">
    <property type="entry name" value="ANK_REPEAT"/>
    <property type="match status" value="5"/>
</dbReference>
<dbReference type="PRINTS" id="PR01415">
    <property type="entry name" value="ANKYRIN"/>
</dbReference>
<dbReference type="GeneTree" id="ENSGT00940000160878"/>
<dbReference type="InterPro" id="IPR002110">
    <property type="entry name" value="Ankyrin_rpt"/>
</dbReference>
<dbReference type="Pfam" id="PF12796">
    <property type="entry name" value="Ank_2"/>
    <property type="match status" value="2"/>
</dbReference>
<dbReference type="InterPro" id="IPR013783">
    <property type="entry name" value="Ig-like_fold"/>
</dbReference>
<feature type="repeat" description="ANK" evidence="1">
    <location>
        <begin position="136"/>
        <end position="168"/>
    </location>
</feature>
<reference evidence="3" key="3">
    <citation type="submission" date="2025-09" db="UniProtKB">
        <authorList>
            <consortium name="Ensembl"/>
        </authorList>
    </citation>
    <scope>IDENTIFICATION</scope>
</reference>
<dbReference type="Proteomes" id="UP001501920">
    <property type="component" value="Chromosome 13"/>
</dbReference>
<feature type="repeat" description="ANK" evidence="1">
    <location>
        <begin position="202"/>
        <end position="234"/>
    </location>
</feature>
<dbReference type="Ensembl" id="ENSPNAT00000001692.2">
    <property type="protein sequence ID" value="ENSPNAP00000007522.2"/>
    <property type="gene ID" value="ENSPNAG00000002726.2"/>
</dbReference>
<protein>
    <submittedName>
        <fullName evidence="3">Fibronectin type III and ankyrin repeat domains 1</fullName>
    </submittedName>
</protein>
<dbReference type="InterPro" id="IPR036770">
    <property type="entry name" value="Ankyrin_rpt-contain_sf"/>
</dbReference>
<keyword evidence="4" id="KW-1185">Reference proteome</keyword>
<dbReference type="PROSITE" id="PS50297">
    <property type="entry name" value="ANK_REP_REGION"/>
    <property type="match status" value="4"/>
</dbReference>
<dbReference type="PANTHER" id="PTHR24183:SF1">
    <property type="entry name" value="FIBRONECTIN TYPE 3 AND ANKYRIN REPEAT DOMAINS PROTEIN 1"/>
    <property type="match status" value="1"/>
</dbReference>